<gene>
    <name evidence="1" type="ORF">Sradi_7043900</name>
</gene>
<reference evidence="1" key="2">
    <citation type="journal article" date="2024" name="Plant">
        <title>Genomic evolution and insights into agronomic trait innovations of Sesamum species.</title>
        <authorList>
            <person name="Miao H."/>
            <person name="Wang L."/>
            <person name="Qu L."/>
            <person name="Liu H."/>
            <person name="Sun Y."/>
            <person name="Le M."/>
            <person name="Wang Q."/>
            <person name="Wei S."/>
            <person name="Zheng Y."/>
            <person name="Lin W."/>
            <person name="Duan Y."/>
            <person name="Cao H."/>
            <person name="Xiong S."/>
            <person name="Wang X."/>
            <person name="Wei L."/>
            <person name="Li C."/>
            <person name="Ma Q."/>
            <person name="Ju M."/>
            <person name="Zhao R."/>
            <person name="Li G."/>
            <person name="Mu C."/>
            <person name="Tian Q."/>
            <person name="Mei H."/>
            <person name="Zhang T."/>
            <person name="Gao T."/>
            <person name="Zhang H."/>
        </authorList>
    </citation>
    <scope>NUCLEOTIDE SEQUENCE</scope>
    <source>
        <strain evidence="1">G02</strain>
    </source>
</reference>
<dbReference type="AlphaFoldDB" id="A0AAW2J8N1"/>
<evidence type="ECO:0000313" key="1">
    <source>
        <dbReference type="EMBL" id="KAL0290742.1"/>
    </source>
</evidence>
<reference evidence="1" key="1">
    <citation type="submission" date="2020-06" db="EMBL/GenBank/DDBJ databases">
        <authorList>
            <person name="Li T."/>
            <person name="Hu X."/>
            <person name="Zhang T."/>
            <person name="Song X."/>
            <person name="Zhang H."/>
            <person name="Dai N."/>
            <person name="Sheng W."/>
            <person name="Hou X."/>
            <person name="Wei L."/>
        </authorList>
    </citation>
    <scope>NUCLEOTIDE SEQUENCE</scope>
    <source>
        <strain evidence="1">G02</strain>
        <tissue evidence="1">Leaf</tissue>
    </source>
</reference>
<sequence length="101" mass="11418">MARWHYFVGGSHSTFVRGEYSERDSKVGKKMKVTEAGPSRCSPLKEGEHSPRVVGFCCIGRMQELMDKRWGNAQQVCGAELRELACGKMFIKKDDYEVGKV</sequence>
<accession>A0AAW2J8N1</accession>
<protein>
    <submittedName>
        <fullName evidence="1">Uncharacterized protein</fullName>
    </submittedName>
</protein>
<comment type="caution">
    <text evidence="1">The sequence shown here is derived from an EMBL/GenBank/DDBJ whole genome shotgun (WGS) entry which is preliminary data.</text>
</comment>
<proteinExistence type="predicted"/>
<name>A0AAW2J8N1_SESRA</name>
<dbReference type="EMBL" id="JACGWJ010000590">
    <property type="protein sequence ID" value="KAL0290742.1"/>
    <property type="molecule type" value="Genomic_DNA"/>
</dbReference>
<organism evidence="1">
    <name type="scientific">Sesamum radiatum</name>
    <name type="common">Black benniseed</name>
    <dbReference type="NCBI Taxonomy" id="300843"/>
    <lineage>
        <taxon>Eukaryota</taxon>
        <taxon>Viridiplantae</taxon>
        <taxon>Streptophyta</taxon>
        <taxon>Embryophyta</taxon>
        <taxon>Tracheophyta</taxon>
        <taxon>Spermatophyta</taxon>
        <taxon>Magnoliopsida</taxon>
        <taxon>eudicotyledons</taxon>
        <taxon>Gunneridae</taxon>
        <taxon>Pentapetalae</taxon>
        <taxon>asterids</taxon>
        <taxon>lamiids</taxon>
        <taxon>Lamiales</taxon>
        <taxon>Pedaliaceae</taxon>
        <taxon>Sesamum</taxon>
    </lineage>
</organism>